<comment type="similarity">
    <text evidence="3">Belongs to the CAMK2N family.</text>
</comment>
<comment type="subcellular location">
    <subcellularLocation>
        <location evidence="2">Cytoplasm</location>
        <location evidence="2">Cytosol</location>
    </subcellularLocation>
    <subcellularLocation>
        <location evidence="1">Nucleus</location>
    </subcellularLocation>
</comment>
<accession>A0A8C5UG83</accession>
<dbReference type="AlphaFoldDB" id="A0A8C5UG83"/>
<dbReference type="GO" id="GO:0005829">
    <property type="term" value="C:cytosol"/>
    <property type="evidence" value="ECO:0007669"/>
    <property type="project" value="UniProtKB-SubCell"/>
</dbReference>
<organism evidence="9 10">
    <name type="scientific">Malurus cyaneus samueli</name>
    <dbReference type="NCBI Taxonomy" id="2593467"/>
    <lineage>
        <taxon>Eukaryota</taxon>
        <taxon>Metazoa</taxon>
        <taxon>Chordata</taxon>
        <taxon>Craniata</taxon>
        <taxon>Vertebrata</taxon>
        <taxon>Euteleostomi</taxon>
        <taxon>Archelosauria</taxon>
        <taxon>Archosauria</taxon>
        <taxon>Dinosauria</taxon>
        <taxon>Saurischia</taxon>
        <taxon>Theropoda</taxon>
        <taxon>Coelurosauria</taxon>
        <taxon>Aves</taxon>
        <taxon>Neognathae</taxon>
        <taxon>Neoaves</taxon>
        <taxon>Telluraves</taxon>
        <taxon>Australaves</taxon>
        <taxon>Passeriformes</taxon>
        <taxon>Meliphagoidea</taxon>
        <taxon>Maluridae</taxon>
        <taxon>Malurus</taxon>
    </lineage>
</organism>
<dbReference type="PANTHER" id="PTHR31007:SF1">
    <property type="entry name" value="CALCIUM_CALMODULIN-DEPENDENT PROTEIN KINASE II INHIBITOR 2"/>
    <property type="match status" value="1"/>
</dbReference>
<dbReference type="GO" id="GO:0005634">
    <property type="term" value="C:nucleus"/>
    <property type="evidence" value="ECO:0007669"/>
    <property type="project" value="UniProtKB-SubCell"/>
</dbReference>
<evidence type="ECO:0000256" key="3">
    <source>
        <dbReference type="ARBA" id="ARBA00009996"/>
    </source>
</evidence>
<evidence type="ECO:0000256" key="1">
    <source>
        <dbReference type="ARBA" id="ARBA00004123"/>
    </source>
</evidence>
<reference evidence="9" key="2">
    <citation type="submission" date="2025-09" db="UniProtKB">
        <authorList>
            <consortium name="Ensembl"/>
        </authorList>
    </citation>
    <scope>IDENTIFICATION</scope>
</reference>
<dbReference type="PANTHER" id="PTHR31007">
    <property type="entry name" value="CALCIUM/CALMODULIN-DEPENDENT PROTEIN KINASE II INHIBITOR 2"/>
    <property type="match status" value="1"/>
</dbReference>
<evidence type="ECO:0000256" key="7">
    <source>
        <dbReference type="ARBA" id="ARBA00039562"/>
    </source>
</evidence>
<keyword evidence="4" id="KW-0963">Cytoplasm</keyword>
<dbReference type="Ensembl" id="ENSMCST00000020297.1">
    <property type="protein sequence ID" value="ENSMCSP00000019790.1"/>
    <property type="gene ID" value="ENSMCSG00000013893.1"/>
</dbReference>
<dbReference type="Proteomes" id="UP000694560">
    <property type="component" value="Unplaced"/>
</dbReference>
<name>A0A8C5UG83_9PASS</name>
<evidence type="ECO:0000256" key="2">
    <source>
        <dbReference type="ARBA" id="ARBA00004514"/>
    </source>
</evidence>
<keyword evidence="6" id="KW-0539">Nucleus</keyword>
<comment type="function">
    <text evidence="8">Potent and specific cellular inhibitor of CaM-kinase II (CAMK2). Traps Ca(2+)/calmodulin on CAMK2.</text>
</comment>
<proteinExistence type="inferred from homology"/>
<dbReference type="InterPro" id="IPR026779">
    <property type="entry name" value="Camk2n"/>
</dbReference>
<dbReference type="GO" id="GO:0008427">
    <property type="term" value="F:calcium-dependent protein kinase inhibitor activity"/>
    <property type="evidence" value="ECO:0007669"/>
    <property type="project" value="TreeGrafter"/>
</dbReference>
<evidence type="ECO:0000256" key="4">
    <source>
        <dbReference type="ARBA" id="ARBA00022490"/>
    </source>
</evidence>
<evidence type="ECO:0000313" key="10">
    <source>
        <dbReference type="Proteomes" id="UP000694560"/>
    </source>
</evidence>
<evidence type="ECO:0000256" key="6">
    <source>
        <dbReference type="ARBA" id="ARBA00023242"/>
    </source>
</evidence>
<evidence type="ECO:0000256" key="5">
    <source>
        <dbReference type="ARBA" id="ARBA00023013"/>
    </source>
</evidence>
<evidence type="ECO:0000256" key="8">
    <source>
        <dbReference type="ARBA" id="ARBA00046078"/>
    </source>
</evidence>
<keyword evidence="10" id="KW-1185">Reference proteome</keyword>
<reference evidence="9" key="1">
    <citation type="submission" date="2025-08" db="UniProtKB">
        <authorList>
            <consortium name="Ensembl"/>
        </authorList>
    </citation>
    <scope>IDENTIFICATION</scope>
</reference>
<dbReference type="Pfam" id="PF15170">
    <property type="entry name" value="CaM-KIIN"/>
    <property type="match status" value="1"/>
</dbReference>
<keyword evidence="5" id="KW-0649">Protein kinase inhibitor</keyword>
<evidence type="ECO:0000313" key="9">
    <source>
        <dbReference type="Ensembl" id="ENSMCSP00000019790.1"/>
    </source>
</evidence>
<dbReference type="OrthoDB" id="9922824at2759"/>
<protein>
    <recommendedName>
        <fullName evidence="7">Calcium/calmodulin-dependent protein kinase II inhibitor 2</fullName>
    </recommendedName>
</protein>
<dbReference type="GO" id="GO:0019901">
    <property type="term" value="F:protein kinase binding"/>
    <property type="evidence" value="ECO:0007669"/>
    <property type="project" value="TreeGrafter"/>
</dbReference>
<sequence>GHPLLPHGQVGRYGAEPEAGELPSAAACRTPNAFFGGNQGKRPPSWTDRPLVIEDDRIDEVLKGMTEKSPPGV</sequence>